<geneLocation type="plasmid" evidence="2 3">
    <name>2</name>
</geneLocation>
<reference evidence="2 3" key="1">
    <citation type="submission" date="2024-04" db="EMBL/GenBank/DDBJ databases">
        <authorList>
            <person name="Cremers G."/>
        </authorList>
    </citation>
    <scope>NUCLEOTIDE SEQUENCE [LARGE SCALE GENOMIC DNA]</scope>
    <source>
        <strain evidence="2">MeCH1-AG</strain>
        <plasmid evidence="2 3">2</plasmid>
    </source>
</reference>
<evidence type="ECO:0000313" key="3">
    <source>
        <dbReference type="Proteomes" id="UP001497493"/>
    </source>
</evidence>
<accession>A0ABP1CG08</accession>
<evidence type="ECO:0000313" key="2">
    <source>
        <dbReference type="EMBL" id="CAL1242098.1"/>
    </source>
</evidence>
<evidence type="ECO:0000256" key="1">
    <source>
        <dbReference type="SAM" id="MobiDB-lite"/>
    </source>
</evidence>
<keyword evidence="3" id="KW-1185">Reference proteome</keyword>
<protein>
    <recommendedName>
        <fullName evidence="4">Transposase</fullName>
    </recommendedName>
</protein>
<keyword evidence="2" id="KW-0614">Plasmid</keyword>
<name>A0ABP1CG08_9GAMM</name>
<evidence type="ECO:0008006" key="4">
    <source>
        <dbReference type="Google" id="ProtNLM"/>
    </source>
</evidence>
<proteinExistence type="predicted"/>
<dbReference type="EMBL" id="OZ026885">
    <property type="protein sequence ID" value="CAL1242098.1"/>
    <property type="molecule type" value="Genomic_DNA"/>
</dbReference>
<organism evidence="2 3">
    <name type="scientific">Candidatus Methylocalor cossyra</name>
    <dbReference type="NCBI Taxonomy" id="3108543"/>
    <lineage>
        <taxon>Bacteria</taxon>
        <taxon>Pseudomonadati</taxon>
        <taxon>Pseudomonadota</taxon>
        <taxon>Gammaproteobacteria</taxon>
        <taxon>Methylococcales</taxon>
        <taxon>Methylococcaceae</taxon>
        <taxon>Candidatus Methylocalor</taxon>
    </lineage>
</organism>
<sequence>MAEAGAVPSVGSVGDSYDNAWTETIIGLVQDRSDPTPRSLANLGGSRLCHLETGGRVFNHRRLVEPTSNIPLGNWKWPMIANLKGQPWRRDSSKPVSGQSGAVQCDLG</sequence>
<gene>
    <name evidence="2" type="ORF">MECH1_V1_P0166</name>
</gene>
<dbReference type="Proteomes" id="UP001497493">
    <property type="component" value="Plasmid 2"/>
</dbReference>
<feature type="region of interest" description="Disordered" evidence="1">
    <location>
        <begin position="86"/>
        <end position="108"/>
    </location>
</feature>